<protein>
    <submittedName>
        <fullName evidence="3">XRE family transcriptional regulator</fullName>
    </submittedName>
</protein>
<dbReference type="Pfam" id="PF01381">
    <property type="entry name" value="HTH_3"/>
    <property type="match status" value="1"/>
</dbReference>
<evidence type="ECO:0000259" key="2">
    <source>
        <dbReference type="PROSITE" id="PS50943"/>
    </source>
</evidence>
<dbReference type="KEGG" id="ppsc:EHS13_13545"/>
<dbReference type="AlphaFoldDB" id="A0A6B8RIZ3"/>
<dbReference type="EMBL" id="CP034235">
    <property type="protein sequence ID" value="QGQ95827.1"/>
    <property type="molecule type" value="Genomic_DNA"/>
</dbReference>
<keyword evidence="4" id="KW-1185">Reference proteome</keyword>
<dbReference type="GO" id="GO:0003677">
    <property type="term" value="F:DNA binding"/>
    <property type="evidence" value="ECO:0007669"/>
    <property type="project" value="UniProtKB-KW"/>
</dbReference>
<keyword evidence="1" id="KW-0238">DNA-binding</keyword>
<dbReference type="InterPro" id="IPR001387">
    <property type="entry name" value="Cro/C1-type_HTH"/>
</dbReference>
<dbReference type="Proteomes" id="UP000426246">
    <property type="component" value="Chromosome"/>
</dbReference>
<dbReference type="PANTHER" id="PTHR46558:SF4">
    <property type="entry name" value="DNA-BIDING PHAGE PROTEIN"/>
    <property type="match status" value="1"/>
</dbReference>
<dbReference type="SUPFAM" id="SSF47413">
    <property type="entry name" value="lambda repressor-like DNA-binding domains"/>
    <property type="match status" value="1"/>
</dbReference>
<dbReference type="SMART" id="SM00530">
    <property type="entry name" value="HTH_XRE"/>
    <property type="match status" value="1"/>
</dbReference>
<dbReference type="CDD" id="cd00093">
    <property type="entry name" value="HTH_XRE"/>
    <property type="match status" value="1"/>
</dbReference>
<dbReference type="PROSITE" id="PS50943">
    <property type="entry name" value="HTH_CROC1"/>
    <property type="match status" value="1"/>
</dbReference>
<proteinExistence type="predicted"/>
<dbReference type="PANTHER" id="PTHR46558">
    <property type="entry name" value="TRACRIPTIONAL REGULATORY PROTEIN-RELATED-RELATED"/>
    <property type="match status" value="1"/>
</dbReference>
<reference evidence="4" key="1">
    <citation type="submission" date="2018-11" db="EMBL/GenBank/DDBJ databases">
        <title>Complete genome sequence of Paenibacillus sp. ML311-T8.</title>
        <authorList>
            <person name="Nam Y.-D."/>
            <person name="Kang J."/>
            <person name="Chung W.-H."/>
            <person name="Park Y.S."/>
        </authorList>
    </citation>
    <scope>NUCLEOTIDE SEQUENCE [LARGE SCALE GENOMIC DNA]</scope>
    <source>
        <strain evidence="4">ML311-T8</strain>
    </source>
</reference>
<gene>
    <name evidence="3" type="ORF">EHS13_13545</name>
</gene>
<dbReference type="InterPro" id="IPR010982">
    <property type="entry name" value="Lambda_DNA-bd_dom_sf"/>
</dbReference>
<evidence type="ECO:0000313" key="4">
    <source>
        <dbReference type="Proteomes" id="UP000426246"/>
    </source>
</evidence>
<name>A0A6B8RIZ3_9BACL</name>
<dbReference type="OrthoDB" id="2641458at2"/>
<accession>A0A6B8RIZ3</accession>
<feature type="domain" description="HTH cro/C1-type" evidence="2">
    <location>
        <begin position="12"/>
        <end position="66"/>
    </location>
</feature>
<evidence type="ECO:0000256" key="1">
    <source>
        <dbReference type="ARBA" id="ARBA00023125"/>
    </source>
</evidence>
<evidence type="ECO:0000313" key="3">
    <source>
        <dbReference type="EMBL" id="QGQ95827.1"/>
    </source>
</evidence>
<dbReference type="Gene3D" id="1.10.260.40">
    <property type="entry name" value="lambda repressor-like DNA-binding domains"/>
    <property type="match status" value="1"/>
</dbReference>
<organism evidence="3 4">
    <name type="scientific">Paenibacillus psychroresistens</name>
    <dbReference type="NCBI Taxonomy" id="1778678"/>
    <lineage>
        <taxon>Bacteria</taxon>
        <taxon>Bacillati</taxon>
        <taxon>Bacillota</taxon>
        <taxon>Bacilli</taxon>
        <taxon>Bacillales</taxon>
        <taxon>Paenibacillaceae</taxon>
        <taxon>Paenibacillus</taxon>
    </lineage>
</organism>
<sequence length="85" mass="9345">MGINQLLPQVNLVKARECIGWTQEELAKNSSVSRSLIANIERGYATPSLEKANRIATALGSSVNEVFIFFEINVHNSNVATKEVI</sequence>
<dbReference type="RefSeq" id="WP_155700864.1">
    <property type="nucleotide sequence ID" value="NZ_CP034235.1"/>
</dbReference>